<feature type="region of interest" description="Disordered" evidence="1">
    <location>
        <begin position="101"/>
        <end position="270"/>
    </location>
</feature>
<feature type="region of interest" description="Disordered" evidence="1">
    <location>
        <begin position="1"/>
        <end position="75"/>
    </location>
</feature>
<organism evidence="2 3">
    <name type="scientific">Coemansia asiatica</name>
    <dbReference type="NCBI Taxonomy" id="1052880"/>
    <lineage>
        <taxon>Eukaryota</taxon>
        <taxon>Fungi</taxon>
        <taxon>Fungi incertae sedis</taxon>
        <taxon>Zoopagomycota</taxon>
        <taxon>Kickxellomycotina</taxon>
        <taxon>Kickxellomycetes</taxon>
        <taxon>Kickxellales</taxon>
        <taxon>Kickxellaceae</taxon>
        <taxon>Coemansia</taxon>
    </lineage>
</organism>
<protein>
    <submittedName>
        <fullName evidence="2">Uncharacterized protein</fullName>
    </submittedName>
</protein>
<comment type="caution">
    <text evidence="2">The sequence shown here is derived from an EMBL/GenBank/DDBJ whole genome shotgun (WGS) entry which is preliminary data.</text>
</comment>
<name>A0A9W8CHA6_9FUNG</name>
<dbReference type="AlphaFoldDB" id="A0A9W8CHA6"/>
<sequence>MSLRRTSRAARTGRADRRPQRSSQTEQHDSQTEERNRMHADFFRNIVGSIPELSEQQPATTRPRAVLGSAASEADFTQVSDAIESLWDRIVRSSREETADFANFGGARTGSRPALAPQQRPGSSSLYPRSRQTPRSGPRASTSSLDDPSIQADGWTFVNMRPRTNAGASAGFSAEDGTGPSPPRARRRLSNGTSRISVRIRRPPNNGDQQQQQQRGQSNDLQNSDISRGGGNDSTISYINFEDSDNDNDNNGGPEEEDDDRDGNSTADAFSRDRYSGYSAFDSSLDQGPFIFFNSDDVDEEAIGYTSEELTDDAIDDDLQAQSHGQEMWALADRDNHTETEASDFGSWLENTLRDNPWYHRYVAEPQSSRPSHQIAATTGASTALSRNPARANAQTSITVRQHWNKDRAWMPYIYKQLVPNSLDLLRDTQNEAKQNFVRGLGHELSHLYCVHSQIHPLYVECTNADDMGRGTLYNIFSSGRTLFITSRAENVNLELAFSSDHATSKHCVVERIMIQSSRALHTPCTEIMVFASSRRCSFAELKKYDNYTFAKYEKLSARLGAKNEKGMEIPDPRPIAYFWLEFEESYKQLQLLPQGVTCRYLYFKLIRGLSNSKVMSLRSIRVYGWDSGPRAFAESALC</sequence>
<evidence type="ECO:0000313" key="3">
    <source>
        <dbReference type="Proteomes" id="UP001145021"/>
    </source>
</evidence>
<accession>A0A9W8CHA6</accession>
<proteinExistence type="predicted"/>
<keyword evidence="3" id="KW-1185">Reference proteome</keyword>
<feature type="compositionally biased region" description="Low complexity" evidence="1">
    <location>
        <begin position="203"/>
        <end position="223"/>
    </location>
</feature>
<dbReference type="Proteomes" id="UP001145021">
    <property type="component" value="Unassembled WGS sequence"/>
</dbReference>
<feature type="compositionally biased region" description="Polar residues" evidence="1">
    <location>
        <begin position="120"/>
        <end position="146"/>
    </location>
</feature>
<dbReference type="EMBL" id="JANBOH010000217">
    <property type="protein sequence ID" value="KAJ1643821.1"/>
    <property type="molecule type" value="Genomic_DNA"/>
</dbReference>
<gene>
    <name evidence="2" type="ORF">LPJ64_004445</name>
</gene>
<feature type="compositionally biased region" description="Basic and acidic residues" evidence="1">
    <location>
        <begin position="26"/>
        <end position="42"/>
    </location>
</feature>
<evidence type="ECO:0000256" key="1">
    <source>
        <dbReference type="SAM" id="MobiDB-lite"/>
    </source>
</evidence>
<reference evidence="2" key="1">
    <citation type="submission" date="2022-07" db="EMBL/GenBank/DDBJ databases">
        <title>Phylogenomic reconstructions and comparative analyses of Kickxellomycotina fungi.</title>
        <authorList>
            <person name="Reynolds N.K."/>
            <person name="Stajich J.E."/>
            <person name="Barry K."/>
            <person name="Grigoriev I.V."/>
            <person name="Crous P."/>
            <person name="Smith M.E."/>
        </authorList>
    </citation>
    <scope>NUCLEOTIDE SEQUENCE</scope>
    <source>
        <strain evidence="2">NBRC 105413</strain>
    </source>
</reference>
<feature type="compositionally biased region" description="Acidic residues" evidence="1">
    <location>
        <begin position="242"/>
        <end position="261"/>
    </location>
</feature>
<evidence type="ECO:0000313" key="2">
    <source>
        <dbReference type="EMBL" id="KAJ1643821.1"/>
    </source>
</evidence>